<dbReference type="Proteomes" id="UP000691718">
    <property type="component" value="Unassembled WGS sequence"/>
</dbReference>
<dbReference type="AlphaFoldDB" id="A0A8S3WYS6"/>
<evidence type="ECO:0000256" key="1">
    <source>
        <dbReference type="SAM" id="MobiDB-lite"/>
    </source>
</evidence>
<keyword evidence="3" id="KW-1185">Reference proteome</keyword>
<dbReference type="EMBL" id="CAJQZP010000881">
    <property type="protein sequence ID" value="CAG4990858.1"/>
    <property type="molecule type" value="Genomic_DNA"/>
</dbReference>
<proteinExistence type="predicted"/>
<accession>A0A8S3WYS6</accession>
<comment type="caution">
    <text evidence="2">The sequence shown here is derived from an EMBL/GenBank/DDBJ whole genome shotgun (WGS) entry which is preliminary data.</text>
</comment>
<dbReference type="OrthoDB" id="410104at2759"/>
<protein>
    <submittedName>
        <fullName evidence="2">(apollo) hypothetical protein</fullName>
    </submittedName>
</protein>
<evidence type="ECO:0000313" key="3">
    <source>
        <dbReference type="Proteomes" id="UP000691718"/>
    </source>
</evidence>
<feature type="region of interest" description="Disordered" evidence="1">
    <location>
        <begin position="79"/>
        <end position="100"/>
    </location>
</feature>
<gene>
    <name evidence="2" type="ORF">PAPOLLO_LOCUS12024</name>
</gene>
<evidence type="ECO:0000313" key="2">
    <source>
        <dbReference type="EMBL" id="CAG4990858.1"/>
    </source>
</evidence>
<name>A0A8S3WYS6_PARAO</name>
<reference evidence="2" key="1">
    <citation type="submission" date="2021-04" db="EMBL/GenBank/DDBJ databases">
        <authorList>
            <person name="Tunstrom K."/>
        </authorList>
    </citation>
    <scope>NUCLEOTIDE SEQUENCE</scope>
</reference>
<sequence length="162" mass="18593">MQSDLLLKENGEKTNYTSISDRVAGLDMKFGQKNLTLIQVYAPTYKAKESEIQLFYSEILKALQNSSTSTMIMGDFNEKIGQPTPKDKSSMGPWGFGDRNERDHRLVRGCVNIKTKVKKNRKKFCAPKRQLTPSENEFLKGMFPELLTKEKENLQKKLQKPD</sequence>
<organism evidence="2 3">
    <name type="scientific">Parnassius apollo</name>
    <name type="common">Apollo butterfly</name>
    <name type="synonym">Papilio apollo</name>
    <dbReference type="NCBI Taxonomy" id="110799"/>
    <lineage>
        <taxon>Eukaryota</taxon>
        <taxon>Metazoa</taxon>
        <taxon>Ecdysozoa</taxon>
        <taxon>Arthropoda</taxon>
        <taxon>Hexapoda</taxon>
        <taxon>Insecta</taxon>
        <taxon>Pterygota</taxon>
        <taxon>Neoptera</taxon>
        <taxon>Endopterygota</taxon>
        <taxon>Lepidoptera</taxon>
        <taxon>Glossata</taxon>
        <taxon>Ditrysia</taxon>
        <taxon>Papilionoidea</taxon>
        <taxon>Papilionidae</taxon>
        <taxon>Parnassiinae</taxon>
        <taxon>Parnassini</taxon>
        <taxon>Parnassius</taxon>
        <taxon>Parnassius</taxon>
    </lineage>
</organism>